<reference evidence="7" key="2">
    <citation type="submission" date="2007-11" db="EMBL/GenBank/DDBJ databases">
        <title>Complete sequence of Delftia acidovorans DSM 14801 / SPH-1.</title>
        <authorList>
            <person name="Copeland A."/>
            <person name="Lucas S."/>
            <person name="Lapidus A."/>
            <person name="Barry K."/>
            <person name="Glavina del Rio T."/>
            <person name="Dalin E."/>
            <person name="Tice H."/>
            <person name="Pitluck S."/>
            <person name="Lowry S."/>
            <person name="Clum A."/>
            <person name="Schmutz J."/>
            <person name="Larimer F."/>
            <person name="Land M."/>
            <person name="Hauser L."/>
            <person name="Kyrpides N."/>
            <person name="Kim E."/>
            <person name="Schleheck D."/>
            <person name="Richardson P."/>
        </authorList>
    </citation>
    <scope>NUCLEOTIDE SEQUENCE [LARGE SCALE GENOMIC DNA]</scope>
    <source>
        <strain evidence="7">DSM 14801 / SPH-1</strain>
    </source>
</reference>
<evidence type="ECO:0000256" key="1">
    <source>
        <dbReference type="ARBA" id="ARBA00001933"/>
    </source>
</evidence>
<dbReference type="GO" id="GO:0008483">
    <property type="term" value="F:transaminase activity"/>
    <property type="evidence" value="ECO:0007669"/>
    <property type="project" value="UniProtKB-KW"/>
</dbReference>
<dbReference type="InterPro" id="IPR015421">
    <property type="entry name" value="PyrdxlP-dep_Trfase_major"/>
</dbReference>
<reference evidence="6 7" key="1">
    <citation type="journal article" date="2004" name="Appl. Environ. Microbiol.">
        <title>Mineralization of individual congeners of linear alkylbenzenesulfonate by defined pairs of heterotrophic bacteria.</title>
        <authorList>
            <person name="Schleheck D."/>
            <person name="Knepper T.P."/>
            <person name="Fischer K."/>
            <person name="Cook A.M."/>
        </authorList>
    </citation>
    <scope>NUCLEOTIDE SEQUENCE [LARGE SCALE GENOMIC DNA]</scope>
    <source>
        <strain evidence="7">DSM 14801 / SPH-1</strain>
    </source>
</reference>
<dbReference type="PANTHER" id="PTHR11986">
    <property type="entry name" value="AMINOTRANSFERASE CLASS III"/>
    <property type="match status" value="1"/>
</dbReference>
<evidence type="ECO:0000313" key="6">
    <source>
        <dbReference type="EMBL" id="ABX32783.1"/>
    </source>
</evidence>
<dbReference type="Pfam" id="PF00202">
    <property type="entry name" value="Aminotran_3"/>
    <property type="match status" value="1"/>
</dbReference>
<evidence type="ECO:0000313" key="7">
    <source>
        <dbReference type="Proteomes" id="UP000000784"/>
    </source>
</evidence>
<dbReference type="Gene3D" id="3.90.1150.10">
    <property type="entry name" value="Aspartate Aminotransferase, domain 1"/>
    <property type="match status" value="1"/>
</dbReference>
<keyword evidence="4 5" id="KW-0663">Pyridoxal phosphate</keyword>
<dbReference type="KEGG" id="dac:Daci_0137"/>
<name>A9BQT1_DELAS</name>
<dbReference type="PANTHER" id="PTHR11986:SF79">
    <property type="entry name" value="ACETYLORNITHINE AMINOTRANSFERASE, MITOCHONDRIAL"/>
    <property type="match status" value="1"/>
</dbReference>
<dbReference type="GO" id="GO:0030170">
    <property type="term" value="F:pyridoxal phosphate binding"/>
    <property type="evidence" value="ECO:0007669"/>
    <property type="project" value="InterPro"/>
</dbReference>
<sequence>MLASCRPVRGVLLRDHCSPVCDCSCWLSVILPSIDNDYHLFCLIYVTGADPGSARASSTNPTQRLDSAARLPAHTAAAEYLEPFAVINNAQLLADEAKYCSFGDTVHYVNPPKIFSGCEGSYMYDEAGTPYLDLQMWYSAVNFGYKNKRLEQKMIEQLQTLPQVASQYLHPTKIELAKFIAQDAERKWGHAGRVHFNVGGAQAIEDSLKVVRNASGGKSLMFAFEGGYHGRTLGASSITSSYRYRRRYGHFGDRAQFIPFPYPFRRPKGMTSEEYADSIVREFARKFENEYHAIWDPKTNQCEYAAFYVEPIQGTGGYVVPPPNFFKGLKKVLDDHGVLMVVDEIQMGFWRTGTLWSVENFGVKPDVLVFAKALTNGLNALSGLWAREELINPTIFPPGSTHSTFASNPLGTALGLEVMKMTHEMDFGRQVRESGAYFLEGLKELQKRHKEIGDVDGLGLALRAEICTEDGFTPNKALLDKMVDIGLEGGLEYQGQKRGLVLDVGGYYKNVITFAPSLMISRPEIDEAMVLLDQLLTKAKAA</sequence>
<dbReference type="STRING" id="398578.Daci_0137"/>
<dbReference type="HOGENOM" id="CLU_016922_10_0_4"/>
<keyword evidence="2 6" id="KW-0032">Aminotransferase</keyword>
<dbReference type="SUPFAM" id="SSF53383">
    <property type="entry name" value="PLP-dependent transferases"/>
    <property type="match status" value="1"/>
</dbReference>
<dbReference type="InterPro" id="IPR015424">
    <property type="entry name" value="PyrdxlP-dep_Trfase"/>
</dbReference>
<evidence type="ECO:0000256" key="4">
    <source>
        <dbReference type="ARBA" id="ARBA00022898"/>
    </source>
</evidence>
<evidence type="ECO:0000256" key="5">
    <source>
        <dbReference type="RuleBase" id="RU003560"/>
    </source>
</evidence>
<comment type="similarity">
    <text evidence="5">Belongs to the class-III pyridoxal-phosphate-dependent aminotransferase family.</text>
</comment>
<proteinExistence type="inferred from homology"/>
<dbReference type="Gene3D" id="3.40.640.10">
    <property type="entry name" value="Type I PLP-dependent aspartate aminotransferase-like (Major domain)"/>
    <property type="match status" value="1"/>
</dbReference>
<dbReference type="EMBL" id="CP000884">
    <property type="protein sequence ID" value="ABX32783.1"/>
    <property type="molecule type" value="Genomic_DNA"/>
</dbReference>
<comment type="cofactor">
    <cofactor evidence="1">
        <name>pyridoxal 5'-phosphate</name>
        <dbReference type="ChEBI" id="CHEBI:597326"/>
    </cofactor>
</comment>
<dbReference type="AlphaFoldDB" id="A9BQT1"/>
<dbReference type="Proteomes" id="UP000000784">
    <property type="component" value="Chromosome"/>
</dbReference>
<evidence type="ECO:0000256" key="2">
    <source>
        <dbReference type="ARBA" id="ARBA00022576"/>
    </source>
</evidence>
<dbReference type="PROSITE" id="PS00600">
    <property type="entry name" value="AA_TRANSFER_CLASS_3"/>
    <property type="match status" value="1"/>
</dbReference>
<accession>A9BQT1</accession>
<evidence type="ECO:0000256" key="3">
    <source>
        <dbReference type="ARBA" id="ARBA00022679"/>
    </source>
</evidence>
<gene>
    <name evidence="6" type="ordered locus">Daci_0137</name>
</gene>
<keyword evidence="3 6" id="KW-0808">Transferase</keyword>
<dbReference type="InterPro" id="IPR005814">
    <property type="entry name" value="Aminotrans_3"/>
</dbReference>
<organism evidence="6 7">
    <name type="scientific">Delftia acidovorans (strain DSM 14801 / SPH-1)</name>
    <dbReference type="NCBI Taxonomy" id="398578"/>
    <lineage>
        <taxon>Bacteria</taxon>
        <taxon>Pseudomonadati</taxon>
        <taxon>Pseudomonadota</taxon>
        <taxon>Betaproteobacteria</taxon>
        <taxon>Burkholderiales</taxon>
        <taxon>Comamonadaceae</taxon>
        <taxon>Delftia</taxon>
    </lineage>
</organism>
<protein>
    <submittedName>
        <fullName evidence="6">Aminotransferase class-III</fullName>
    </submittedName>
</protein>
<dbReference type="InterPro" id="IPR050103">
    <property type="entry name" value="Class-III_PLP-dep_AT"/>
</dbReference>
<dbReference type="eggNOG" id="COG0160">
    <property type="taxonomic scope" value="Bacteria"/>
</dbReference>
<dbReference type="CDD" id="cd00610">
    <property type="entry name" value="OAT_like"/>
    <property type="match status" value="1"/>
</dbReference>
<dbReference type="InterPro" id="IPR015422">
    <property type="entry name" value="PyrdxlP-dep_Trfase_small"/>
</dbReference>
<keyword evidence="7" id="KW-1185">Reference proteome</keyword>
<dbReference type="InterPro" id="IPR049704">
    <property type="entry name" value="Aminotrans_3_PPA_site"/>
</dbReference>
<dbReference type="GO" id="GO:0042802">
    <property type="term" value="F:identical protein binding"/>
    <property type="evidence" value="ECO:0007669"/>
    <property type="project" value="TreeGrafter"/>
</dbReference>